<keyword evidence="7 10" id="KW-0408">Iron</keyword>
<dbReference type="PRINTS" id="PR00385">
    <property type="entry name" value="P450"/>
</dbReference>
<evidence type="ECO:0000256" key="10">
    <source>
        <dbReference type="PIRSR" id="PIRSR602401-1"/>
    </source>
</evidence>
<evidence type="ECO:0000256" key="4">
    <source>
        <dbReference type="ARBA" id="ARBA00022617"/>
    </source>
</evidence>
<comment type="subcellular location">
    <subcellularLocation>
        <location evidence="2">Membrane</location>
    </subcellularLocation>
</comment>
<dbReference type="GO" id="GO:0004497">
    <property type="term" value="F:monooxygenase activity"/>
    <property type="evidence" value="ECO:0007669"/>
    <property type="project" value="UniProtKB-KW"/>
</dbReference>
<dbReference type="KEGG" id="mcha:111021561"/>
<dbReference type="InterPro" id="IPR036396">
    <property type="entry name" value="Cyt_P450_sf"/>
</dbReference>
<evidence type="ECO:0000256" key="1">
    <source>
        <dbReference type="ARBA" id="ARBA00001971"/>
    </source>
</evidence>
<keyword evidence="4 10" id="KW-0349">Heme</keyword>
<dbReference type="RefSeq" id="XP_022154270.1">
    <property type="nucleotide sequence ID" value="XM_022298578.1"/>
</dbReference>
<dbReference type="GO" id="GO:0016705">
    <property type="term" value="F:oxidoreductase activity, acting on paired donors, with incorporation or reduction of molecular oxygen"/>
    <property type="evidence" value="ECO:0007669"/>
    <property type="project" value="InterPro"/>
</dbReference>
<organism evidence="13 14">
    <name type="scientific">Momordica charantia</name>
    <name type="common">Bitter gourd</name>
    <name type="synonym">Balsam pear</name>
    <dbReference type="NCBI Taxonomy" id="3673"/>
    <lineage>
        <taxon>Eukaryota</taxon>
        <taxon>Viridiplantae</taxon>
        <taxon>Streptophyta</taxon>
        <taxon>Embryophyta</taxon>
        <taxon>Tracheophyta</taxon>
        <taxon>Spermatophyta</taxon>
        <taxon>Magnoliopsida</taxon>
        <taxon>eudicotyledons</taxon>
        <taxon>Gunneridae</taxon>
        <taxon>Pentapetalae</taxon>
        <taxon>rosids</taxon>
        <taxon>fabids</taxon>
        <taxon>Cucurbitales</taxon>
        <taxon>Cucurbitaceae</taxon>
        <taxon>Momordiceae</taxon>
        <taxon>Momordica</taxon>
    </lineage>
</organism>
<evidence type="ECO:0000256" key="12">
    <source>
        <dbReference type="SAM" id="Coils"/>
    </source>
</evidence>
<evidence type="ECO:0000256" key="3">
    <source>
        <dbReference type="ARBA" id="ARBA00010617"/>
    </source>
</evidence>
<dbReference type="FunFam" id="1.10.630.10:FF:000019">
    <property type="entry name" value="Cytochrome P450 family protein"/>
    <property type="match status" value="1"/>
</dbReference>
<dbReference type="AlphaFoldDB" id="A0A6J1DJ57"/>
<dbReference type="PRINTS" id="PR00463">
    <property type="entry name" value="EP450I"/>
</dbReference>
<dbReference type="InterPro" id="IPR002401">
    <property type="entry name" value="Cyt_P450_E_grp-I"/>
</dbReference>
<evidence type="ECO:0000256" key="5">
    <source>
        <dbReference type="ARBA" id="ARBA00022723"/>
    </source>
</evidence>
<sequence length="512" mass="57915">MADFSSYLLLLLLLFWLSYFLFLRSIFTRTRPNNPGRHPPSPRSLPVIGHLHLLGRIPHQSLHKLSCQYGPLMHLFFGSKPCLVVSSPEMAKEFLKNHESSFLNRPIRTNINYLTYGSADFTFAPYGPYWKFLKKLCMTELLGGRTLDLHHPVREDETRLFLQRIRTRALAGAAIDVGAELSRLMNNIISRTTLRRRCPKEDDGGEEVGKLVTEMCELAGELNVADMIWLCKKLDLQGFRKRVRDVRKRYDEMMEKIIKEHEEERKRKKEDGVKDLLDILLDIYEDQSSEIKLTRDNIKAFVMNIFGAGTETSAAATEWALAELINNPSAMAKATEEIDAKIGKTRPLQESDLPNLPYLQAVVKETLRLHPTAPLLVREATEPCAVAGFHVPESTRLLVNVWAIGRDPAHWDDPLQFRPERFLGENGRAHHQHRFDLMPFGSGRRSCPGAALALLLVPAVLGGLIQGFEWKVHGGGSGCAIDMEEAAGISLRRARSLVLIPAPRRSLPSFPY</sequence>
<evidence type="ECO:0000313" key="13">
    <source>
        <dbReference type="Proteomes" id="UP000504603"/>
    </source>
</evidence>
<evidence type="ECO:0000313" key="14">
    <source>
        <dbReference type="RefSeq" id="XP_022154270.1"/>
    </source>
</evidence>
<feature type="binding site" description="axial binding residue" evidence="10">
    <location>
        <position position="447"/>
    </location>
    <ligand>
        <name>heme</name>
        <dbReference type="ChEBI" id="CHEBI:30413"/>
    </ligand>
    <ligandPart>
        <name>Fe</name>
        <dbReference type="ChEBI" id="CHEBI:18248"/>
    </ligandPart>
</feature>
<dbReference type="PANTHER" id="PTHR47943:SF8">
    <property type="entry name" value="CYTOCHROME P450"/>
    <property type="match status" value="1"/>
</dbReference>
<keyword evidence="12" id="KW-0175">Coiled coil</keyword>
<evidence type="ECO:0000256" key="6">
    <source>
        <dbReference type="ARBA" id="ARBA00023002"/>
    </source>
</evidence>
<gene>
    <name evidence="14" type="primary">LOC111021561</name>
</gene>
<keyword evidence="8 11" id="KW-0503">Monooxygenase</keyword>
<evidence type="ECO:0000256" key="11">
    <source>
        <dbReference type="RuleBase" id="RU000461"/>
    </source>
</evidence>
<keyword evidence="6 11" id="KW-0560">Oxidoreductase</keyword>
<dbReference type="InterPro" id="IPR001128">
    <property type="entry name" value="Cyt_P450"/>
</dbReference>
<protein>
    <submittedName>
        <fullName evidence="14">Cytochrome P450 93A2-like</fullName>
    </submittedName>
</protein>
<dbReference type="OrthoDB" id="1103324at2759"/>
<comment type="cofactor">
    <cofactor evidence="1 10">
        <name>heme</name>
        <dbReference type="ChEBI" id="CHEBI:30413"/>
    </cofactor>
</comment>
<dbReference type="GeneID" id="111021561"/>
<dbReference type="InterPro" id="IPR017972">
    <property type="entry name" value="Cyt_P450_CS"/>
</dbReference>
<reference evidence="14" key="1">
    <citation type="submission" date="2025-08" db="UniProtKB">
        <authorList>
            <consortium name="RefSeq"/>
        </authorList>
    </citation>
    <scope>IDENTIFICATION</scope>
    <source>
        <strain evidence="14">OHB3-1</strain>
    </source>
</reference>
<accession>A0A6J1DJ57</accession>
<keyword evidence="9" id="KW-0472">Membrane</keyword>
<dbReference type="PANTHER" id="PTHR47943">
    <property type="entry name" value="CYTOCHROME P450 93A3-LIKE"/>
    <property type="match status" value="1"/>
</dbReference>
<dbReference type="GO" id="GO:0020037">
    <property type="term" value="F:heme binding"/>
    <property type="evidence" value="ECO:0007669"/>
    <property type="project" value="InterPro"/>
</dbReference>
<proteinExistence type="inferred from homology"/>
<keyword evidence="13" id="KW-1185">Reference proteome</keyword>
<dbReference type="GO" id="GO:0016020">
    <property type="term" value="C:membrane"/>
    <property type="evidence" value="ECO:0007669"/>
    <property type="project" value="UniProtKB-SubCell"/>
</dbReference>
<comment type="similarity">
    <text evidence="3 11">Belongs to the cytochrome P450 family.</text>
</comment>
<dbReference type="PROSITE" id="PS00086">
    <property type="entry name" value="CYTOCHROME_P450"/>
    <property type="match status" value="1"/>
</dbReference>
<dbReference type="GO" id="GO:0005506">
    <property type="term" value="F:iron ion binding"/>
    <property type="evidence" value="ECO:0007669"/>
    <property type="project" value="InterPro"/>
</dbReference>
<dbReference type="Pfam" id="PF00067">
    <property type="entry name" value="p450"/>
    <property type="match status" value="1"/>
</dbReference>
<evidence type="ECO:0000256" key="7">
    <source>
        <dbReference type="ARBA" id="ARBA00023004"/>
    </source>
</evidence>
<evidence type="ECO:0000256" key="8">
    <source>
        <dbReference type="ARBA" id="ARBA00023033"/>
    </source>
</evidence>
<feature type="coiled-coil region" evidence="12">
    <location>
        <begin position="236"/>
        <end position="271"/>
    </location>
</feature>
<dbReference type="SUPFAM" id="SSF48264">
    <property type="entry name" value="Cytochrome P450"/>
    <property type="match status" value="1"/>
</dbReference>
<name>A0A6J1DJ57_MOMCH</name>
<dbReference type="Proteomes" id="UP000504603">
    <property type="component" value="Unplaced"/>
</dbReference>
<dbReference type="Gene3D" id="1.10.630.10">
    <property type="entry name" value="Cytochrome P450"/>
    <property type="match status" value="1"/>
</dbReference>
<evidence type="ECO:0000256" key="2">
    <source>
        <dbReference type="ARBA" id="ARBA00004370"/>
    </source>
</evidence>
<keyword evidence="5 10" id="KW-0479">Metal-binding</keyword>
<evidence type="ECO:0000256" key="9">
    <source>
        <dbReference type="ARBA" id="ARBA00023136"/>
    </source>
</evidence>